<reference evidence="2 3" key="1">
    <citation type="journal article" date="2016" name="Nat. Commun.">
        <title>Thousands of microbial genomes shed light on interconnected biogeochemical processes in an aquifer system.</title>
        <authorList>
            <person name="Anantharaman K."/>
            <person name="Brown C.T."/>
            <person name="Hug L.A."/>
            <person name="Sharon I."/>
            <person name="Castelle C.J."/>
            <person name="Probst A.J."/>
            <person name="Thomas B.C."/>
            <person name="Singh A."/>
            <person name="Wilkins M.J."/>
            <person name="Karaoz U."/>
            <person name="Brodie E.L."/>
            <person name="Williams K.H."/>
            <person name="Hubbard S.S."/>
            <person name="Banfield J.F."/>
        </authorList>
    </citation>
    <scope>NUCLEOTIDE SEQUENCE [LARGE SCALE GENOMIC DNA]</scope>
</reference>
<keyword evidence="1" id="KW-0812">Transmembrane</keyword>
<name>A0A1G2ARV8_9BACT</name>
<feature type="transmembrane region" description="Helical" evidence="1">
    <location>
        <begin position="15"/>
        <end position="36"/>
    </location>
</feature>
<dbReference type="STRING" id="1798540.A3B74_03150"/>
<accession>A0A1G2ARV8</accession>
<keyword evidence="1" id="KW-1133">Transmembrane helix</keyword>
<gene>
    <name evidence="2" type="ORF">A3B74_03150</name>
</gene>
<dbReference type="Pfam" id="PF18895">
    <property type="entry name" value="T4SS_pilin"/>
    <property type="match status" value="1"/>
</dbReference>
<dbReference type="EMBL" id="MHKB01000012">
    <property type="protein sequence ID" value="OGY78760.1"/>
    <property type="molecule type" value="Genomic_DNA"/>
</dbReference>
<feature type="transmembrane region" description="Helical" evidence="1">
    <location>
        <begin position="106"/>
        <end position="127"/>
    </location>
</feature>
<evidence type="ECO:0000313" key="2">
    <source>
        <dbReference type="EMBL" id="OGY78760.1"/>
    </source>
</evidence>
<feature type="transmembrane region" description="Helical" evidence="1">
    <location>
        <begin position="56"/>
        <end position="85"/>
    </location>
</feature>
<dbReference type="InterPro" id="IPR043993">
    <property type="entry name" value="T4SS_pilin"/>
</dbReference>
<evidence type="ECO:0000313" key="3">
    <source>
        <dbReference type="Proteomes" id="UP000177165"/>
    </source>
</evidence>
<evidence type="ECO:0000256" key="1">
    <source>
        <dbReference type="SAM" id="Phobius"/>
    </source>
</evidence>
<dbReference type="Proteomes" id="UP000177165">
    <property type="component" value="Unassembled WGS sequence"/>
</dbReference>
<comment type="caution">
    <text evidence="2">The sequence shown here is derived from an EMBL/GenBank/DDBJ whole genome shotgun (WGS) entry which is preliminary data.</text>
</comment>
<proteinExistence type="predicted"/>
<keyword evidence="1" id="KW-0472">Membrane</keyword>
<organism evidence="2 3">
    <name type="scientific">Candidatus Kerfeldbacteria bacterium RIFCSPHIGHO2_02_FULL_42_14</name>
    <dbReference type="NCBI Taxonomy" id="1798540"/>
    <lineage>
        <taxon>Bacteria</taxon>
        <taxon>Candidatus Kerfeldiibacteriota</taxon>
    </lineage>
</organism>
<sequence>MFDVIQRIRTMPRHFVSLATIFSIIIVVFSIVSGTNDVSAAPPTLSPVLTETGLGGASPVVVTLKIVSVVLSVLGLITLVMIIWAGFSWMLSGGNSEKMRQARDRLVLAVIGLAIVMASYGIAKYVFDQIVKATT</sequence>
<dbReference type="AlphaFoldDB" id="A0A1G2ARV8"/>
<protein>
    <submittedName>
        <fullName evidence="2">Uncharacterized protein</fullName>
    </submittedName>
</protein>